<dbReference type="SMART" id="SM00320">
    <property type="entry name" value="WD40"/>
    <property type="match status" value="5"/>
</dbReference>
<evidence type="ECO:0000256" key="10">
    <source>
        <dbReference type="ARBA" id="ARBA00075773"/>
    </source>
</evidence>
<feature type="repeat" description="WD" evidence="11">
    <location>
        <begin position="303"/>
        <end position="344"/>
    </location>
</feature>
<evidence type="ECO:0000256" key="9">
    <source>
        <dbReference type="ARBA" id="ARBA00074442"/>
    </source>
</evidence>
<evidence type="ECO:0000256" key="4">
    <source>
        <dbReference type="ARBA" id="ARBA00022574"/>
    </source>
</evidence>
<evidence type="ECO:0000256" key="1">
    <source>
        <dbReference type="ARBA" id="ARBA00004604"/>
    </source>
</evidence>
<dbReference type="Pfam" id="PF00400">
    <property type="entry name" value="WD40"/>
    <property type="match status" value="3"/>
</dbReference>
<keyword evidence="3" id="KW-0597">Phosphoprotein</keyword>
<dbReference type="GO" id="GO:0032040">
    <property type="term" value="C:small-subunit processome"/>
    <property type="evidence" value="ECO:0007669"/>
    <property type="project" value="TreeGrafter"/>
</dbReference>
<evidence type="ECO:0000256" key="6">
    <source>
        <dbReference type="ARBA" id="ARBA00023242"/>
    </source>
</evidence>
<proteinExistence type="evidence at transcript level"/>
<comment type="function">
    <text evidence="8">Part of the small subunit (SSU) processome, first precursor of the small eukaryotic ribosomal subunit. During the assembly of the SSU processome in the nucleolus, many ribosome biogenesis factors, an RNA chaperone and ribosomal proteins associate with the nascent pre-rRNA and work in concert to generate RNA folding, modifications, rearrangements and cleavage as well as targeted degradation of pre-ribosomal RNA by the RNA exosome. Involved in nucleolar processing of pre-18S ribosomal RNA.</text>
</comment>
<evidence type="ECO:0000313" key="13">
    <source>
        <dbReference type="EMBL" id="LAC24974.1"/>
    </source>
</evidence>
<dbReference type="GO" id="GO:0006364">
    <property type="term" value="P:rRNA processing"/>
    <property type="evidence" value="ECO:0007669"/>
    <property type="project" value="UniProtKB-KW"/>
</dbReference>
<dbReference type="InterPro" id="IPR001680">
    <property type="entry name" value="WD40_rpt"/>
</dbReference>
<dbReference type="PROSITE" id="PS00678">
    <property type="entry name" value="WD_REPEATS_1"/>
    <property type="match status" value="1"/>
</dbReference>
<dbReference type="Gene3D" id="2.130.10.10">
    <property type="entry name" value="YVTN repeat-like/Quinoprotein amine dehydrogenase"/>
    <property type="match status" value="1"/>
</dbReference>
<dbReference type="PROSITE" id="PS50082">
    <property type="entry name" value="WD_REPEATS_2"/>
    <property type="match status" value="1"/>
</dbReference>
<dbReference type="PANTHER" id="PTHR18359">
    <property type="entry name" value="WD-REPEAT PROTEIN-RELATED"/>
    <property type="match status" value="1"/>
</dbReference>
<keyword evidence="5" id="KW-0677">Repeat</keyword>
<feature type="region of interest" description="Disordered" evidence="12">
    <location>
        <begin position="48"/>
        <end position="85"/>
    </location>
</feature>
<evidence type="ECO:0000256" key="3">
    <source>
        <dbReference type="ARBA" id="ARBA00022553"/>
    </source>
</evidence>
<organism evidence="13">
    <name type="scientific">Hirondellea gigas</name>
    <dbReference type="NCBI Taxonomy" id="1518452"/>
    <lineage>
        <taxon>Eukaryota</taxon>
        <taxon>Metazoa</taxon>
        <taxon>Ecdysozoa</taxon>
        <taxon>Arthropoda</taxon>
        <taxon>Crustacea</taxon>
        <taxon>Multicrustacea</taxon>
        <taxon>Malacostraca</taxon>
        <taxon>Eumalacostraca</taxon>
        <taxon>Peracarida</taxon>
        <taxon>Amphipoda</taxon>
        <taxon>Amphilochidea</taxon>
        <taxon>Lysianassida</taxon>
        <taxon>Lysianassidira</taxon>
        <taxon>Lysianassoidea</taxon>
        <taxon>Lysianassidae</taxon>
        <taxon>Hirondellea</taxon>
    </lineage>
</organism>
<dbReference type="InterPro" id="IPR015943">
    <property type="entry name" value="WD40/YVTN_repeat-like_dom_sf"/>
</dbReference>
<evidence type="ECO:0000256" key="7">
    <source>
        <dbReference type="ARBA" id="ARBA00025767"/>
    </source>
</evidence>
<sequence length="478" mass="53271">MKRSGLSLKAKAKQKKRFKSAEEKTLENLIFGNEYDSVDHFESVPVLEDLSSRIPSSDDDSDTEKAVRGSDQPSPSWFDSDDETTSVDISQTARLRKLRKTPRETSISGVEYSARLRSLYLSLHPTPEWACIPKGEQTDETSLLQTSDSLITSPTTLQAGVLEITRLKDANIQDYSQGVVTTTEFHPNGQLLLVSAMDKTLRIFQVDGLENEKIQGIMFDGTPIHCSRFSPDGTQVIVSARRKFFYSYDVQSGKVERIPQITGRDEKSLERFEISPDGSCIAFLGNNGYIILVSLRTRQPIGTLKMNGSVRSIAFTSDGLQLYSIGGDGEVYVWNMKTRECVFRHRDHGCVSGTCIAVSPCGQYYATGSESGVVNLYSNQTLSNQTPVPLKSVNNLTTPIDGLKFNHSSEILGIFSSRKRESLRMLHVNSRTIFSNWPTSSTPLHYVNCLDFSPSSRMVAIGNARGKVLLYRLCFYDL</sequence>
<dbReference type="SUPFAM" id="SSF50978">
    <property type="entry name" value="WD40 repeat-like"/>
    <property type="match status" value="1"/>
</dbReference>
<dbReference type="EMBL" id="IACT01005831">
    <property type="protein sequence ID" value="LAC24974.1"/>
    <property type="molecule type" value="mRNA"/>
</dbReference>
<protein>
    <recommendedName>
        <fullName evidence="9">U3 small nucleolar RNA-associated protein 18 homolog</fullName>
    </recommendedName>
    <alternativeName>
        <fullName evidence="10">WD repeat-containing protein 50</fullName>
    </alternativeName>
</protein>
<evidence type="ECO:0000256" key="5">
    <source>
        <dbReference type="ARBA" id="ARBA00022737"/>
    </source>
</evidence>
<dbReference type="InterPro" id="IPR036322">
    <property type="entry name" value="WD40_repeat_dom_sf"/>
</dbReference>
<evidence type="ECO:0000256" key="8">
    <source>
        <dbReference type="ARBA" id="ARBA00058527"/>
    </source>
</evidence>
<keyword evidence="6" id="KW-0539">Nucleus</keyword>
<keyword evidence="2" id="KW-0698">rRNA processing</keyword>
<reference evidence="13" key="1">
    <citation type="submission" date="2017-11" db="EMBL/GenBank/DDBJ databases">
        <title>The sensing device of the deep-sea amphipod.</title>
        <authorList>
            <person name="Kobayashi H."/>
            <person name="Nagahama T."/>
            <person name="Arai W."/>
            <person name="Sasagawa Y."/>
            <person name="Umeda M."/>
            <person name="Hayashi T."/>
            <person name="Nikaido I."/>
            <person name="Watanabe H."/>
            <person name="Oguri K."/>
            <person name="Kitazato H."/>
            <person name="Fujioka K."/>
            <person name="Kido Y."/>
            <person name="Takami H."/>
        </authorList>
    </citation>
    <scope>NUCLEOTIDE SEQUENCE</scope>
    <source>
        <tissue evidence="13">Whole body</tissue>
    </source>
</reference>
<evidence type="ECO:0000256" key="2">
    <source>
        <dbReference type="ARBA" id="ARBA00022552"/>
    </source>
</evidence>
<dbReference type="InterPro" id="IPR045161">
    <property type="entry name" value="Utp18"/>
</dbReference>
<dbReference type="GO" id="GO:0034388">
    <property type="term" value="C:Pwp2p-containing subcomplex of 90S preribosome"/>
    <property type="evidence" value="ECO:0007669"/>
    <property type="project" value="TreeGrafter"/>
</dbReference>
<dbReference type="InterPro" id="IPR019775">
    <property type="entry name" value="WD40_repeat_CS"/>
</dbReference>
<evidence type="ECO:0000256" key="12">
    <source>
        <dbReference type="SAM" id="MobiDB-lite"/>
    </source>
</evidence>
<keyword evidence="4 11" id="KW-0853">WD repeat</keyword>
<comment type="subcellular location">
    <subcellularLocation>
        <location evidence="1">Nucleus</location>
        <location evidence="1">Nucleolus</location>
    </subcellularLocation>
</comment>
<evidence type="ECO:0000256" key="11">
    <source>
        <dbReference type="PROSITE-ProRule" id="PRU00221"/>
    </source>
</evidence>
<name>A0A6A7G3B9_9CRUS</name>
<dbReference type="PANTHER" id="PTHR18359:SF0">
    <property type="entry name" value="U3 SMALL NUCLEOLAR RNA-ASSOCIATED PROTEIN 18 HOMOLOG"/>
    <property type="match status" value="1"/>
</dbReference>
<accession>A0A6A7G3B9</accession>
<comment type="similarity">
    <text evidence="7">Belongs to the WD repeat UTP18 family.</text>
</comment>
<dbReference type="FunFam" id="2.130.10.10:FF:000121">
    <property type="entry name" value="U3 small nucleolar RNA-associated protein 18 homolog"/>
    <property type="match status" value="1"/>
</dbReference>
<dbReference type="AlphaFoldDB" id="A0A6A7G3B9"/>